<name>A0A9N7Z6Q6_PLEPL</name>
<dbReference type="Proteomes" id="UP001153269">
    <property type="component" value="Unassembled WGS sequence"/>
</dbReference>
<gene>
    <name evidence="2" type="ORF">PLEPLA_LOCUS40141</name>
</gene>
<feature type="chain" id="PRO_5040442453" evidence="1">
    <location>
        <begin position="22"/>
        <end position="217"/>
    </location>
</feature>
<accession>A0A9N7Z6Q6</accession>
<keyword evidence="1" id="KW-0732">Signal</keyword>
<protein>
    <submittedName>
        <fullName evidence="2">Uncharacterized protein</fullName>
    </submittedName>
</protein>
<comment type="caution">
    <text evidence="2">The sequence shown here is derived from an EMBL/GenBank/DDBJ whole genome shotgun (WGS) entry which is preliminary data.</text>
</comment>
<keyword evidence="3" id="KW-1185">Reference proteome</keyword>
<dbReference type="AlphaFoldDB" id="A0A9N7Z6Q6"/>
<reference evidence="2" key="1">
    <citation type="submission" date="2020-03" db="EMBL/GenBank/DDBJ databases">
        <authorList>
            <person name="Weist P."/>
        </authorList>
    </citation>
    <scope>NUCLEOTIDE SEQUENCE</scope>
</reference>
<sequence>MRALQGTAFVMESFFSLAVSASHLLPVTALIRVGLCGSPTVVNRKRGGGESHWDHCIVITTRLKEAFVTRLDVFAKVSRRRGKRQVVGVAKDGTEQEMHRNLKSLDYKISNNYMRSSKWTPTSPSSSPSLSPFPGIPLLYHPQIRGLCGRSMDYDLWITHQRSQWWIQYGEFYIVQAYRSGIGGSCVALASDTGGGPGSRRRLMMDPNKRQWTMTVD</sequence>
<feature type="signal peptide" evidence="1">
    <location>
        <begin position="1"/>
        <end position="21"/>
    </location>
</feature>
<dbReference type="EMBL" id="CADEAL010004126">
    <property type="protein sequence ID" value="CAB1452401.1"/>
    <property type="molecule type" value="Genomic_DNA"/>
</dbReference>
<evidence type="ECO:0000313" key="3">
    <source>
        <dbReference type="Proteomes" id="UP001153269"/>
    </source>
</evidence>
<evidence type="ECO:0000313" key="2">
    <source>
        <dbReference type="EMBL" id="CAB1452401.1"/>
    </source>
</evidence>
<proteinExistence type="predicted"/>
<organism evidence="2 3">
    <name type="scientific">Pleuronectes platessa</name>
    <name type="common">European plaice</name>
    <dbReference type="NCBI Taxonomy" id="8262"/>
    <lineage>
        <taxon>Eukaryota</taxon>
        <taxon>Metazoa</taxon>
        <taxon>Chordata</taxon>
        <taxon>Craniata</taxon>
        <taxon>Vertebrata</taxon>
        <taxon>Euteleostomi</taxon>
        <taxon>Actinopterygii</taxon>
        <taxon>Neopterygii</taxon>
        <taxon>Teleostei</taxon>
        <taxon>Neoteleostei</taxon>
        <taxon>Acanthomorphata</taxon>
        <taxon>Carangaria</taxon>
        <taxon>Pleuronectiformes</taxon>
        <taxon>Pleuronectoidei</taxon>
        <taxon>Pleuronectidae</taxon>
        <taxon>Pleuronectes</taxon>
    </lineage>
</organism>
<evidence type="ECO:0000256" key="1">
    <source>
        <dbReference type="SAM" id="SignalP"/>
    </source>
</evidence>